<evidence type="ECO:0000256" key="2">
    <source>
        <dbReference type="ARBA" id="ARBA00022737"/>
    </source>
</evidence>
<dbReference type="Gene3D" id="1.25.40.10">
    <property type="entry name" value="Tetratricopeptide repeat domain"/>
    <property type="match status" value="4"/>
</dbReference>
<feature type="repeat" description="PPR" evidence="3">
    <location>
        <begin position="492"/>
        <end position="526"/>
    </location>
</feature>
<feature type="repeat" description="PPR" evidence="3">
    <location>
        <begin position="352"/>
        <end position="386"/>
    </location>
</feature>
<feature type="repeat" description="PPR" evidence="3">
    <location>
        <begin position="208"/>
        <end position="242"/>
    </location>
</feature>
<reference evidence="4" key="1">
    <citation type="submission" date="2023-12" db="EMBL/GenBank/DDBJ databases">
        <title>Genome assembly of Anisodus tanguticus.</title>
        <authorList>
            <person name="Wang Y.-J."/>
        </authorList>
    </citation>
    <scope>NUCLEOTIDE SEQUENCE</scope>
    <source>
        <strain evidence="4">KB-2021</strain>
        <tissue evidence="4">Leaf</tissue>
    </source>
</reference>
<dbReference type="NCBIfam" id="TIGR00756">
    <property type="entry name" value="PPR"/>
    <property type="match status" value="8"/>
</dbReference>
<evidence type="ECO:0000313" key="4">
    <source>
        <dbReference type="EMBL" id="KAK4347498.1"/>
    </source>
</evidence>
<feature type="repeat" description="PPR" evidence="3">
    <location>
        <begin position="317"/>
        <end position="351"/>
    </location>
</feature>
<dbReference type="PANTHER" id="PTHR47447:SF17">
    <property type="entry name" value="OS12G0638900 PROTEIN"/>
    <property type="match status" value="1"/>
</dbReference>
<dbReference type="AlphaFoldDB" id="A0AAE1UWH6"/>
<proteinExistence type="inferred from homology"/>
<comment type="similarity">
    <text evidence="1">Belongs to the PPR family. P subfamily.</text>
</comment>
<dbReference type="InterPro" id="IPR002885">
    <property type="entry name" value="PPR_rpt"/>
</dbReference>
<gene>
    <name evidence="4" type="ORF">RND71_033837</name>
</gene>
<dbReference type="SUPFAM" id="SSF48452">
    <property type="entry name" value="TPR-like"/>
    <property type="match status" value="1"/>
</dbReference>
<dbReference type="PROSITE" id="PS51375">
    <property type="entry name" value="PPR"/>
    <property type="match status" value="8"/>
</dbReference>
<accession>A0AAE1UWH6</accession>
<organism evidence="4 5">
    <name type="scientific">Anisodus tanguticus</name>
    <dbReference type="NCBI Taxonomy" id="243964"/>
    <lineage>
        <taxon>Eukaryota</taxon>
        <taxon>Viridiplantae</taxon>
        <taxon>Streptophyta</taxon>
        <taxon>Embryophyta</taxon>
        <taxon>Tracheophyta</taxon>
        <taxon>Spermatophyta</taxon>
        <taxon>Magnoliopsida</taxon>
        <taxon>eudicotyledons</taxon>
        <taxon>Gunneridae</taxon>
        <taxon>Pentapetalae</taxon>
        <taxon>asterids</taxon>
        <taxon>lamiids</taxon>
        <taxon>Solanales</taxon>
        <taxon>Solanaceae</taxon>
        <taxon>Solanoideae</taxon>
        <taxon>Hyoscyameae</taxon>
        <taxon>Anisodus</taxon>
    </lineage>
</organism>
<dbReference type="PANTHER" id="PTHR47447">
    <property type="entry name" value="OS03G0856100 PROTEIN"/>
    <property type="match status" value="1"/>
</dbReference>
<feature type="repeat" description="PPR" evidence="3">
    <location>
        <begin position="457"/>
        <end position="491"/>
    </location>
</feature>
<keyword evidence="5" id="KW-1185">Reference proteome</keyword>
<dbReference type="InterPro" id="IPR011990">
    <property type="entry name" value="TPR-like_helical_dom_sf"/>
</dbReference>
<sequence length="564" mass="64252">MQQLFLLHLQQHLPMTNLTGLVSKCPLNHILFEPRISKGGFRWKANASNDVPIEKWKQDSIFIDRHGRFRHFDHKKVSRKRCGSLRGRGWKYGSGFVDGIFPVLSPIAQQILTFIKKERDPERIWSSLDTLRPTNHTWDDIINVAVQLRINKQWDLIILMCEWILCRSSFQADVICYNLLIEAYGQSSLVKKAESTYLALLDARCVPTEDTYALLLKSYSKCGMLDKAEAVFSEMRKNGLPPNTYTLLINLYGKLLHTMQENKSYMALKVFNEMKTQKCKPNICTYTALVNAFARGGLCEKAEEVFEELQEAGFEPDAYTYNALMEAYSRAGYPQGAAEIFSLMQHMGCEPDRASYNIMVDAYGRAGLHEDAQTVFDEMKRLGIAPTMKSYMLLISAYSKNSNVSKCEEIVNQMQKSGVKLDTFLLNSMLNLYGRLGQFAKMEELLTVIEAGPYIADISTYNILINAYGRSGFIEKMEEIFRSLPAKNLKPDVVTWTSRLGAYSKKKQYQRCLEIFEEMIDEGCYPDGGTAKVLLSSCSGEDQIEQVTTVIRSMHKNVKTVELV</sequence>
<dbReference type="Pfam" id="PF13812">
    <property type="entry name" value="PPR_3"/>
    <property type="match status" value="3"/>
</dbReference>
<dbReference type="Pfam" id="PF01535">
    <property type="entry name" value="PPR"/>
    <property type="match status" value="2"/>
</dbReference>
<comment type="caution">
    <text evidence="4">The sequence shown here is derived from an EMBL/GenBank/DDBJ whole genome shotgun (WGS) entry which is preliminary data.</text>
</comment>
<feature type="repeat" description="PPR" evidence="3">
    <location>
        <begin position="173"/>
        <end position="207"/>
    </location>
</feature>
<evidence type="ECO:0000313" key="5">
    <source>
        <dbReference type="Proteomes" id="UP001291623"/>
    </source>
</evidence>
<feature type="repeat" description="PPR" evidence="3">
    <location>
        <begin position="387"/>
        <end position="421"/>
    </location>
</feature>
<dbReference type="EMBL" id="JAVYJV010000018">
    <property type="protein sequence ID" value="KAK4347498.1"/>
    <property type="molecule type" value="Genomic_DNA"/>
</dbReference>
<name>A0AAE1UWH6_9SOLA</name>
<protein>
    <recommendedName>
        <fullName evidence="6">Pentatricopeptide repeat-containing protein</fullName>
    </recommendedName>
</protein>
<keyword evidence="2" id="KW-0677">Repeat</keyword>
<evidence type="ECO:0008006" key="6">
    <source>
        <dbReference type="Google" id="ProtNLM"/>
    </source>
</evidence>
<evidence type="ECO:0000256" key="1">
    <source>
        <dbReference type="ARBA" id="ARBA00007626"/>
    </source>
</evidence>
<feature type="repeat" description="PPR" evidence="3">
    <location>
        <begin position="282"/>
        <end position="316"/>
    </location>
</feature>
<dbReference type="Pfam" id="PF13041">
    <property type="entry name" value="PPR_2"/>
    <property type="match status" value="2"/>
</dbReference>
<evidence type="ECO:0000256" key="3">
    <source>
        <dbReference type="PROSITE-ProRule" id="PRU00708"/>
    </source>
</evidence>
<dbReference type="Proteomes" id="UP001291623">
    <property type="component" value="Unassembled WGS sequence"/>
</dbReference>